<dbReference type="Proteomes" id="UP001361239">
    <property type="component" value="Unassembled WGS sequence"/>
</dbReference>
<protein>
    <submittedName>
        <fullName evidence="10">DHA2 family efflux MFS transporter permease subunit</fullName>
    </submittedName>
</protein>
<dbReference type="PANTHER" id="PTHR42718:SF9">
    <property type="entry name" value="MAJOR FACILITATOR SUPERFAMILY MULTIDRUG TRANSPORTER MFSC"/>
    <property type="match status" value="1"/>
</dbReference>
<dbReference type="EMBL" id="JBBHJZ010000002">
    <property type="protein sequence ID" value="MEJ5977291.1"/>
    <property type="molecule type" value="Genomic_DNA"/>
</dbReference>
<dbReference type="NCBIfam" id="TIGR00711">
    <property type="entry name" value="efflux_EmrB"/>
    <property type="match status" value="1"/>
</dbReference>
<keyword evidence="7 8" id="KW-0472">Membrane</keyword>
<feature type="transmembrane region" description="Helical" evidence="8">
    <location>
        <begin position="173"/>
        <end position="195"/>
    </location>
</feature>
<dbReference type="InterPro" id="IPR036259">
    <property type="entry name" value="MFS_trans_sf"/>
</dbReference>
<feature type="transmembrane region" description="Helical" evidence="8">
    <location>
        <begin position="307"/>
        <end position="330"/>
    </location>
</feature>
<name>A0ABU8RW45_9SPHN</name>
<feature type="transmembrane region" description="Helical" evidence="8">
    <location>
        <begin position="342"/>
        <end position="361"/>
    </location>
</feature>
<evidence type="ECO:0000256" key="7">
    <source>
        <dbReference type="ARBA" id="ARBA00023136"/>
    </source>
</evidence>
<comment type="caution">
    <text evidence="10">The sequence shown here is derived from an EMBL/GenBank/DDBJ whole genome shotgun (WGS) entry which is preliminary data.</text>
</comment>
<evidence type="ECO:0000313" key="11">
    <source>
        <dbReference type="Proteomes" id="UP001361239"/>
    </source>
</evidence>
<dbReference type="Gene3D" id="1.20.1720.10">
    <property type="entry name" value="Multidrug resistance protein D"/>
    <property type="match status" value="2"/>
</dbReference>
<keyword evidence="4" id="KW-1003">Cell membrane</keyword>
<dbReference type="PROSITE" id="PS50850">
    <property type="entry name" value="MFS"/>
    <property type="match status" value="1"/>
</dbReference>
<dbReference type="SUPFAM" id="SSF103473">
    <property type="entry name" value="MFS general substrate transporter"/>
    <property type="match status" value="1"/>
</dbReference>
<evidence type="ECO:0000313" key="10">
    <source>
        <dbReference type="EMBL" id="MEJ5977291.1"/>
    </source>
</evidence>
<sequence length="512" mass="54633">MASQPATLAQPLLSPNLLWPAAFVLAFSNFIVVLDMTVANVSVPHIAGSLGVSLNQGSWVITSYSVAEAITVPLTGWLAGRWGSLRMYLLAMTGFGLFSLLCGSSVTLEMMVVCRVAQGLCGGLVMPLAQTLLLRIFPVEQRPKAMLLAAMTTMLGPALGPNVGGLISDNASWHWIFLINIPLVMGCVIAARTLLPPAETPTRKLPIDVVGLCLMLTWVCSLQLMLDIGREHDWFDDPLIVALACLAGVGFIAFLIWELTDEHPVVDLRVFRHGGFTFGVIALSLCFGAYFASIVLIPQWLQSSMGYPAMLAGFVTSCTALTALTTSQLASKALARGIDARLLVSLAVAWLGCMALVRATWTSETDFWALAAPQLIQGFGMSFFMLPLTTISLGSVPMEETATAAGIQNFVRTLAVGVATALVLSVQGNTQQEARSEIAGKLQPDETLRTLSGAGFSDQGATAYIANLVDREATTLAVDHVFWITAAVFFLCAVVVWFAPRPKGFGGPPKAH</sequence>
<keyword evidence="5 8" id="KW-0812">Transmembrane</keyword>
<reference evidence="10 11" key="1">
    <citation type="submission" date="2024-03" db="EMBL/GenBank/DDBJ databases">
        <authorList>
            <person name="Jo J.-H."/>
        </authorList>
    </citation>
    <scope>NUCLEOTIDE SEQUENCE [LARGE SCALE GENOMIC DNA]</scope>
    <source>
        <strain evidence="10 11">PS1R-30</strain>
    </source>
</reference>
<gene>
    <name evidence="10" type="ORF">WG901_11635</name>
</gene>
<dbReference type="InterPro" id="IPR011701">
    <property type="entry name" value="MFS"/>
</dbReference>
<evidence type="ECO:0000256" key="8">
    <source>
        <dbReference type="SAM" id="Phobius"/>
    </source>
</evidence>
<evidence type="ECO:0000256" key="4">
    <source>
        <dbReference type="ARBA" id="ARBA00022475"/>
    </source>
</evidence>
<dbReference type="InterPro" id="IPR020846">
    <property type="entry name" value="MFS_dom"/>
</dbReference>
<feature type="transmembrane region" description="Helical" evidence="8">
    <location>
        <begin position="278"/>
        <end position="301"/>
    </location>
</feature>
<dbReference type="PRINTS" id="PR01036">
    <property type="entry name" value="TCRTETB"/>
</dbReference>
<feature type="transmembrane region" description="Helical" evidence="8">
    <location>
        <begin position="146"/>
        <end position="167"/>
    </location>
</feature>
<dbReference type="PANTHER" id="PTHR42718">
    <property type="entry name" value="MAJOR FACILITATOR SUPERFAMILY MULTIDRUG TRANSPORTER MFSC"/>
    <property type="match status" value="1"/>
</dbReference>
<keyword evidence="11" id="KW-1185">Reference proteome</keyword>
<feature type="transmembrane region" description="Helical" evidence="8">
    <location>
        <begin position="481"/>
        <end position="499"/>
    </location>
</feature>
<dbReference type="InterPro" id="IPR004638">
    <property type="entry name" value="EmrB-like"/>
</dbReference>
<dbReference type="Pfam" id="PF07690">
    <property type="entry name" value="MFS_1"/>
    <property type="match status" value="1"/>
</dbReference>
<keyword evidence="6 8" id="KW-1133">Transmembrane helix</keyword>
<feature type="transmembrane region" description="Helical" evidence="8">
    <location>
        <begin position="367"/>
        <end position="388"/>
    </location>
</feature>
<keyword evidence="3" id="KW-0813">Transport</keyword>
<evidence type="ECO:0000256" key="2">
    <source>
        <dbReference type="ARBA" id="ARBA00008537"/>
    </source>
</evidence>
<accession>A0ABU8RW45</accession>
<evidence type="ECO:0000259" key="9">
    <source>
        <dbReference type="PROSITE" id="PS50850"/>
    </source>
</evidence>
<feature type="transmembrane region" description="Helical" evidence="8">
    <location>
        <begin position="17"/>
        <end position="39"/>
    </location>
</feature>
<evidence type="ECO:0000256" key="5">
    <source>
        <dbReference type="ARBA" id="ARBA00022692"/>
    </source>
</evidence>
<comment type="similarity">
    <text evidence="2">Belongs to the major facilitator superfamily. EmrB family.</text>
</comment>
<dbReference type="CDD" id="cd17503">
    <property type="entry name" value="MFS_LmrB_MDR_like"/>
    <property type="match status" value="1"/>
</dbReference>
<feature type="transmembrane region" description="Helical" evidence="8">
    <location>
        <begin position="87"/>
        <end position="110"/>
    </location>
</feature>
<feature type="transmembrane region" description="Helical" evidence="8">
    <location>
        <begin position="207"/>
        <end position="226"/>
    </location>
</feature>
<comment type="subcellular location">
    <subcellularLocation>
        <location evidence="1">Cell membrane</location>
        <topology evidence="1">Multi-pass membrane protein</topology>
    </subcellularLocation>
</comment>
<organism evidence="10 11">
    <name type="scientific">Novosphingobium anseongense</name>
    <dbReference type="NCBI Taxonomy" id="3133436"/>
    <lineage>
        <taxon>Bacteria</taxon>
        <taxon>Pseudomonadati</taxon>
        <taxon>Pseudomonadota</taxon>
        <taxon>Alphaproteobacteria</taxon>
        <taxon>Sphingomonadales</taxon>
        <taxon>Sphingomonadaceae</taxon>
        <taxon>Novosphingobium</taxon>
    </lineage>
</organism>
<feature type="transmembrane region" description="Helical" evidence="8">
    <location>
        <begin position="116"/>
        <end position="134"/>
    </location>
</feature>
<feature type="transmembrane region" description="Helical" evidence="8">
    <location>
        <begin position="238"/>
        <end position="257"/>
    </location>
</feature>
<feature type="transmembrane region" description="Helical" evidence="8">
    <location>
        <begin position="59"/>
        <end position="80"/>
    </location>
</feature>
<proteinExistence type="inferred from homology"/>
<evidence type="ECO:0000256" key="6">
    <source>
        <dbReference type="ARBA" id="ARBA00022989"/>
    </source>
</evidence>
<evidence type="ECO:0000256" key="3">
    <source>
        <dbReference type="ARBA" id="ARBA00022448"/>
    </source>
</evidence>
<dbReference type="RefSeq" id="WP_339587232.1">
    <property type="nucleotide sequence ID" value="NZ_JBBHJZ010000002.1"/>
</dbReference>
<evidence type="ECO:0000256" key="1">
    <source>
        <dbReference type="ARBA" id="ARBA00004651"/>
    </source>
</evidence>
<feature type="domain" description="Major facilitator superfamily (MFS) profile" evidence="9">
    <location>
        <begin position="21"/>
        <end position="504"/>
    </location>
</feature>